<dbReference type="STRING" id="1300342.I596_3636"/>
<dbReference type="Pfam" id="PF12487">
    <property type="entry name" value="DUF3703"/>
    <property type="match status" value="1"/>
</dbReference>
<organism evidence="1 2">
    <name type="scientific">Dokdonella koreensis DS-123</name>
    <dbReference type="NCBI Taxonomy" id="1300342"/>
    <lineage>
        <taxon>Bacteria</taxon>
        <taxon>Pseudomonadati</taxon>
        <taxon>Pseudomonadota</taxon>
        <taxon>Gammaproteobacteria</taxon>
        <taxon>Lysobacterales</taxon>
        <taxon>Rhodanobacteraceae</taxon>
        <taxon>Dokdonella</taxon>
    </lineage>
</organism>
<protein>
    <recommendedName>
        <fullName evidence="3">DUF3703 domain-containing protein</fullName>
    </recommendedName>
</protein>
<evidence type="ECO:0000313" key="2">
    <source>
        <dbReference type="Proteomes" id="UP000076830"/>
    </source>
</evidence>
<dbReference type="Proteomes" id="UP000076830">
    <property type="component" value="Chromosome"/>
</dbReference>
<dbReference type="OrthoDB" id="9799416at2"/>
<accession>A0A160DYD9</accession>
<proteinExistence type="predicted"/>
<sequence>MPSFTRAIRPYVDAELQAADRALAEDDATRAFVHLERAHVLGQASTIEHVRVHVRMLYWGFAQRNLREVLGQLLRIAGAATKTVFGLVPHGNTGGADISPFRRMPVPPDLDALIRHARER</sequence>
<dbReference type="EMBL" id="CP015249">
    <property type="protein sequence ID" value="ANB19624.1"/>
    <property type="molecule type" value="Genomic_DNA"/>
</dbReference>
<dbReference type="AlphaFoldDB" id="A0A160DYD9"/>
<evidence type="ECO:0000313" key="1">
    <source>
        <dbReference type="EMBL" id="ANB19624.1"/>
    </source>
</evidence>
<evidence type="ECO:0008006" key="3">
    <source>
        <dbReference type="Google" id="ProtNLM"/>
    </source>
</evidence>
<gene>
    <name evidence="1" type="ORF">I596_3636</name>
</gene>
<name>A0A160DYD9_9GAMM</name>
<reference evidence="1 2" key="1">
    <citation type="submission" date="2016-04" db="EMBL/GenBank/DDBJ databases">
        <title>Complete genome sequence of Dokdonella koreensis DS-123T.</title>
        <authorList>
            <person name="Kim J.F."/>
            <person name="Lee H."/>
            <person name="Kwak M.-J."/>
        </authorList>
    </citation>
    <scope>NUCLEOTIDE SEQUENCE [LARGE SCALE GENOMIC DNA]</scope>
    <source>
        <strain evidence="1 2">DS-123</strain>
    </source>
</reference>
<dbReference type="InterPro" id="IPR022172">
    <property type="entry name" value="DUF3703"/>
</dbReference>
<keyword evidence="2" id="KW-1185">Reference proteome</keyword>
<dbReference type="KEGG" id="dko:I596_3636"/>